<dbReference type="RefSeq" id="XP_019916692.1">
    <property type="nucleotide sequence ID" value="XM_020061085.1"/>
</dbReference>
<feature type="compositionally biased region" description="Polar residues" evidence="1">
    <location>
        <begin position="1034"/>
        <end position="1053"/>
    </location>
</feature>
<protein>
    <submittedName>
        <fullName evidence="2">Uncharacterized protein</fullName>
    </submittedName>
</protein>
<feature type="region of interest" description="Disordered" evidence="1">
    <location>
        <begin position="1113"/>
        <end position="1166"/>
    </location>
</feature>
<feature type="region of interest" description="Disordered" evidence="1">
    <location>
        <begin position="1288"/>
        <end position="1329"/>
    </location>
</feature>
<feature type="region of interest" description="Disordered" evidence="1">
    <location>
        <begin position="1026"/>
        <end position="1086"/>
    </location>
</feature>
<evidence type="ECO:0000313" key="2">
    <source>
        <dbReference type="EMBL" id="ANQ09997.1"/>
    </source>
</evidence>
<reference evidence="3" key="1">
    <citation type="submission" date="2016-06" db="EMBL/GenBank/DDBJ databases">
        <title>First high quality genome sequence of Plasmodium coatneyi using continuous long reads from single molecule, real-time sequencing.</title>
        <authorList>
            <person name="Chien J.-T."/>
            <person name="Pakala S.B."/>
            <person name="Geraldo J.A."/>
            <person name="Lapp S.A."/>
            <person name="Barnwell J.W."/>
            <person name="Kissinger J.C."/>
            <person name="Galinski M.R."/>
            <person name="Humphrey J.C."/>
        </authorList>
    </citation>
    <scope>NUCLEOTIDE SEQUENCE [LARGE SCALE GENOMIC DNA]</scope>
    <source>
        <strain evidence="3">Hackeri</strain>
    </source>
</reference>
<proteinExistence type="predicted"/>
<sequence length="2357" mass="271548">MNSTKFNGSVPRKDNNVKDEWSAYENYGAGHGKNNHVCVHIHNNINIFYNAGDNLCSIDRVINASNNKVINLGIFQNEVRDVQDIGKVKNSFHFNNRNELYRDIGLLVWESWFDSGGANVYDWGGTGCISDAAQRYFTTSSCNISGINCSNNCTPRNDTSMCGHANPSSRHEFASSQQNAPTNIRMSEEFSPPRNNHNKQYLEKEYSTNQHNFYDDSNGKSSKLTGKHHQFSNNHDGSRIAVLKKKGTSEVKLQSLHGDGPHEGGKNTQIVNIPPGNYCQDRSDCVVPELQNGKRKLSYNSAIDAFMGGEYVSCENFRCEADGLGEHSNIGGVDCAYNFSDTGKRSSSFGKRKSTQGDSANSAATKCNFTRRDNWDNHRRAHEQGEIFSPRKWCEVVSCPTGNHPEGNDTWEKIEKGEFQKNSMHRDTNGGGKMPYFDEQLIKKVNLSGTHHDHIPGEEKKKKNWPCSENGSYKLNGGRKAENGPTQGIKITEKSTTTEGVDDNLMYNWPFDIFEDDKLSYDRVCKFDDSQNCLNGSGESFYTNGLIKSGDSFHKSCTKESGGDCPTNNPKGSGNIGNNYMESKTRSIHSEEYPKGHRTNDGIENNCKKVLPGRGEEYFHVEQKGWKEDNFYLNSHNFDNFFNQSANQQSPHSCYGKDLHNDHWSKSPFCKNDKTYNKNNYTHEEDTYVENKKKYIYEEKKNNAKIDMLKKETTYDQVSPSNRVFTDAYINKQINAIFGDLKKDGHLSKDNIAQLVHDNSVRGTNFLFRKSIDMEIETKEHMKYNPTTLLRKNEFLKNNFSHGNYNHSEKLNGHNNNILTFNVAQYSLEDNKHDNFSCKSINFGPYGSRMFTTATTISGQGQRNDLNEFLHFCDQSQVGSEQRERELYDFLEIYDRNNYTIPNEETTQDEFVEIYDTINGTGRKETNNMNDEFLDISHQEENSILHVEDEFVHIREKSQSNGAGPQEDEFLDIYDKIVSAKSAQVDEFLDICSGEERFQRMRERQQQREGWGEQVVGNAERKCLEKADRHEGGQSEQSDQLRQSQGNQFTPSYNARKKVKQSEPPDPLEDPPQGNNSSVSERPKSYSSFTYASGKEVNINKDVLNEMRKKLFDDDDEGERGITREAIPTEGSTEVRPSSSYNNPFRSVHLSRERAPPSSGKEHKSFTYASGKEVNINKDVLNRMRETLFGDDSIVSEKANNSSSNRGNNGVGGAREKQLSSFAYASGKEVNINKDVLNRMRETLFGDDEPPKDGGAYLDNLKKRKEHTDLIIPNGDKITHRNEHPLEYAPPTLAHPSGREEDKGVKEAEEAVKKNQESEKLSECGDPQSEGIQVECTQKVIPPGGTLHEGVSVKEGELYESVGYNEIINMEVNLLHSVEHKGTSAEGRNASKKRVGRQMLRSDVKSKNNFVNPRKRKLSEEANGVQWAHERGGTNHTNKMNTTSIGKKNKQLDLNINLRDHLKVVKDMYTLLAKRKKLRGNRKLTNTLIYVNENKRGYTFKWSANDYLYFLKNEELNEYYTADVTVLYELFVLTTKQLNIFHSYDFAWFLRKYKLVTMALVRKYTKELQKRYNLLREGAHKDEAKRFHPPEYPFYTCKFGQRVIRSTQSMFTIRIIDEVEPPSPIEFMFKLLKRYVEERKNKKSILQKMQDNTVSYKVPVNLRVEKIIKSKGNKCVFILSDNFEYIHCTAKDSYLKNLLRTNIIKQGNVLRINALDLDKQTENQTQSEFCHKSVMLFSLSSNDLIEIDRQNNLRVGVTKYKAKRIKHIEHWGNSCFFVDVIIISKSDFSYGFYDSVKGKYYLLHSNVYEKIIYNLKHEMSELMQEENFQEDDRYTKVRDDLNMFLEATSFCTVHAIDLAACERIRGAASLDDKIEHIINSLCRVKLFRMNMETYENLQRGNRIQLFNVHVQKSERNNKFSQVLGEDIQGFIYDTLQGDNKANHMTKAISYNSFESHFFKEEMESRNGASEGSYPDDYLDGYMQNPFSGFLRRGKKYTPIVLQGTHATYINLDDKYRSKLFEELNDMVTLQNSEQGNQAGRKSQIKHNRKEQHVCYPSFIYTNVFKIPVLSRIHITLLRNYAKINASGKGFYYDLIQGNFYTLSGVIVHYTDVEMKEVTGYACPEGKKNNLFYQVFLLTSNGNLCCVNISLISPDSLISTYRKDFECKEREMLKRMIHVEDVDPGGVQKGGHKKGQEENKYVSSNNRNHLYNYLYKVERKNKESPSKEDVDNKNVDVFIFFKDVEFMNYDEKYDIYNFRSYDHPHFHPPRLYSNEFEHTKRSIAELIRGKYIECEKNRLIVKLTNSMKIKIEKDNLPHMHFFYLLIYSKSKSIELTGVHVKNNYLSTFLQNLWTVFVK</sequence>
<feature type="region of interest" description="Disordered" evidence="1">
    <location>
        <begin position="453"/>
        <end position="488"/>
    </location>
</feature>
<name>A0A1B1E4U0_9APIC</name>
<evidence type="ECO:0000256" key="1">
    <source>
        <dbReference type="SAM" id="MobiDB-lite"/>
    </source>
</evidence>
<dbReference type="EMBL" id="CP016250">
    <property type="protein sequence ID" value="ANQ09997.1"/>
    <property type="molecule type" value="Genomic_DNA"/>
</dbReference>
<feature type="compositionally biased region" description="Polar residues" evidence="1">
    <location>
        <begin position="566"/>
        <end position="581"/>
    </location>
</feature>
<feature type="region of interest" description="Disordered" evidence="1">
    <location>
        <begin position="558"/>
        <end position="581"/>
    </location>
</feature>
<organism evidence="2 3">
    <name type="scientific">Plasmodium coatneyi</name>
    <dbReference type="NCBI Taxonomy" id="208452"/>
    <lineage>
        <taxon>Eukaryota</taxon>
        <taxon>Sar</taxon>
        <taxon>Alveolata</taxon>
        <taxon>Apicomplexa</taxon>
        <taxon>Aconoidasida</taxon>
        <taxon>Haemosporida</taxon>
        <taxon>Plasmodiidae</taxon>
        <taxon>Plasmodium</taxon>
    </lineage>
</organism>
<feature type="compositionally biased region" description="Basic and acidic residues" evidence="1">
    <location>
        <begin position="1150"/>
        <end position="1165"/>
    </location>
</feature>
<gene>
    <name evidence="2" type="ORF">PCOAH_00043010</name>
</gene>
<keyword evidence="3" id="KW-1185">Reference proteome</keyword>
<feature type="region of interest" description="Disordered" evidence="1">
    <location>
        <begin position="1383"/>
        <end position="1424"/>
    </location>
</feature>
<feature type="region of interest" description="Disordered" evidence="1">
    <location>
        <begin position="344"/>
        <end position="365"/>
    </location>
</feature>
<evidence type="ECO:0000313" key="3">
    <source>
        <dbReference type="Proteomes" id="UP000092716"/>
    </source>
</evidence>
<feature type="compositionally biased region" description="Polar residues" evidence="1">
    <location>
        <begin position="356"/>
        <end position="365"/>
    </location>
</feature>
<dbReference type="KEGG" id="pcot:PCOAH_00043010"/>
<dbReference type="Proteomes" id="UP000092716">
    <property type="component" value="Chromosome 12"/>
</dbReference>
<dbReference type="VEuPathDB" id="PlasmoDB:PCOAH_00043010"/>
<dbReference type="InterPro" id="IPR002093">
    <property type="entry name" value="BRCA2_repeat"/>
</dbReference>
<dbReference type="GeneID" id="30911032"/>
<feature type="compositionally biased region" description="Polar residues" evidence="1">
    <location>
        <begin position="1130"/>
        <end position="1145"/>
    </location>
</feature>
<dbReference type="PROSITE" id="PS50138">
    <property type="entry name" value="BRCA2_REPEAT"/>
    <property type="match status" value="1"/>
</dbReference>
<dbReference type="OrthoDB" id="381178at2759"/>
<accession>A0A1B1E4U0</accession>
<feature type="compositionally biased region" description="Polar residues" evidence="1">
    <location>
        <begin position="1073"/>
        <end position="1086"/>
    </location>
</feature>
<feature type="compositionally biased region" description="Basic and acidic residues" evidence="1">
    <location>
        <begin position="1297"/>
        <end position="1323"/>
    </location>
</feature>